<dbReference type="InterPro" id="IPR009057">
    <property type="entry name" value="Homeodomain-like_sf"/>
</dbReference>
<reference evidence="2 4" key="1">
    <citation type="submission" date="2014-04" db="EMBL/GenBank/DDBJ databases">
        <title>Draft genome sequence of Bacillus azotoformans MEV2011, a (co-) denitrifying strain unable to grow in the presence of oxygen.</title>
        <authorList>
            <person name="Nielsen M."/>
            <person name="Schreiber L."/>
            <person name="Finster K."/>
            <person name="Schramm A."/>
        </authorList>
    </citation>
    <scope>NUCLEOTIDE SEQUENCE [LARGE SCALE GENOMIC DNA]</scope>
    <source>
        <strain evidence="2 4">MEV2011</strain>
    </source>
</reference>
<protein>
    <submittedName>
        <fullName evidence="2">Resolvase family protein</fullName>
    </submittedName>
</protein>
<dbReference type="GO" id="GO:0003677">
    <property type="term" value="F:DNA binding"/>
    <property type="evidence" value="ECO:0007669"/>
    <property type="project" value="InterPro"/>
</dbReference>
<dbReference type="GO" id="GO:0000150">
    <property type="term" value="F:DNA strand exchange activity"/>
    <property type="evidence" value="ECO:0007669"/>
    <property type="project" value="InterPro"/>
</dbReference>
<evidence type="ECO:0000313" key="4">
    <source>
        <dbReference type="Proteomes" id="UP000027936"/>
    </source>
</evidence>
<evidence type="ECO:0000313" key="3">
    <source>
        <dbReference type="EMBL" id="KEF37220.1"/>
    </source>
</evidence>
<dbReference type="AlphaFoldDB" id="A0A072NJ33"/>
<evidence type="ECO:0000313" key="2">
    <source>
        <dbReference type="EMBL" id="KEF36918.1"/>
    </source>
</evidence>
<dbReference type="InterPro" id="IPR017894">
    <property type="entry name" value="HTH_IS21_transposase_type"/>
</dbReference>
<proteinExistence type="predicted"/>
<dbReference type="RefSeq" id="WP_152551267.1">
    <property type="nucleotide sequence ID" value="NZ_JJRY01000016.1"/>
</dbReference>
<dbReference type="Gene3D" id="1.10.10.60">
    <property type="entry name" value="Homeodomain-like"/>
    <property type="match status" value="1"/>
</dbReference>
<dbReference type="SUPFAM" id="SSF46689">
    <property type="entry name" value="Homeodomain-like"/>
    <property type="match status" value="1"/>
</dbReference>
<sequence>MEKWLLYSEIHRLKRKGFSINKISKKVGISRNTVYKYLEMDPMEVAEWMAATKVRSKKLDPIGIRF</sequence>
<dbReference type="EMBL" id="JJRY01000016">
    <property type="protein sequence ID" value="KEF37220.1"/>
    <property type="molecule type" value="Genomic_DNA"/>
</dbReference>
<dbReference type="InterPro" id="IPR006120">
    <property type="entry name" value="Resolvase_HTH_dom"/>
</dbReference>
<name>A0A072NJ33_SCHAZ</name>
<dbReference type="EMBL" id="JJRY01000020">
    <property type="protein sequence ID" value="KEF36918.1"/>
    <property type="molecule type" value="Genomic_DNA"/>
</dbReference>
<gene>
    <name evidence="3" type="ORF">M670_03466</name>
    <name evidence="2" type="ORF">M670_03832</name>
</gene>
<accession>A0A072NJ33</accession>
<dbReference type="PROSITE" id="PS50531">
    <property type="entry name" value="HTH_IS21"/>
    <property type="match status" value="1"/>
</dbReference>
<dbReference type="Proteomes" id="UP000027936">
    <property type="component" value="Unassembled WGS sequence"/>
</dbReference>
<evidence type="ECO:0000259" key="1">
    <source>
        <dbReference type="PROSITE" id="PS50531"/>
    </source>
</evidence>
<dbReference type="OrthoDB" id="92877at2"/>
<organism evidence="2 4">
    <name type="scientific">Schinkia azotoformans MEV2011</name>
    <dbReference type="NCBI Taxonomy" id="1348973"/>
    <lineage>
        <taxon>Bacteria</taxon>
        <taxon>Bacillati</taxon>
        <taxon>Bacillota</taxon>
        <taxon>Bacilli</taxon>
        <taxon>Bacillales</taxon>
        <taxon>Bacillaceae</taxon>
        <taxon>Calidifontibacillus/Schinkia group</taxon>
        <taxon>Schinkia</taxon>
    </lineage>
</organism>
<feature type="domain" description="HTH IS21-type" evidence="1">
    <location>
        <begin position="5"/>
        <end position="66"/>
    </location>
</feature>
<dbReference type="Pfam" id="PF02796">
    <property type="entry name" value="HTH_7"/>
    <property type="match status" value="1"/>
</dbReference>
<comment type="caution">
    <text evidence="2">The sequence shown here is derived from an EMBL/GenBank/DDBJ whole genome shotgun (WGS) entry which is preliminary data.</text>
</comment>
<dbReference type="PATRIC" id="fig|1348973.3.peg.3716"/>